<dbReference type="SUPFAM" id="SSF57850">
    <property type="entry name" value="RING/U-box"/>
    <property type="match status" value="1"/>
</dbReference>
<dbReference type="PROSITE" id="PS51140">
    <property type="entry name" value="CUE"/>
    <property type="match status" value="1"/>
</dbReference>
<dbReference type="GO" id="GO:0043130">
    <property type="term" value="F:ubiquitin binding"/>
    <property type="evidence" value="ECO:0007669"/>
    <property type="project" value="InterPro"/>
</dbReference>
<dbReference type="GO" id="GO:0070936">
    <property type="term" value="P:protein K48-linked ubiquitination"/>
    <property type="evidence" value="ECO:0007669"/>
    <property type="project" value="TreeGrafter"/>
</dbReference>
<keyword evidence="4" id="KW-0863">Zinc-finger</keyword>
<evidence type="ECO:0000256" key="7">
    <source>
        <dbReference type="ARBA" id="ARBA00023136"/>
    </source>
</evidence>
<dbReference type="GO" id="GO:0006511">
    <property type="term" value="P:ubiquitin-dependent protein catabolic process"/>
    <property type="evidence" value="ECO:0007669"/>
    <property type="project" value="TreeGrafter"/>
</dbReference>
<evidence type="ECO:0000256" key="5">
    <source>
        <dbReference type="ARBA" id="ARBA00022833"/>
    </source>
</evidence>
<evidence type="ECO:0000256" key="9">
    <source>
        <dbReference type="SAM" id="Phobius"/>
    </source>
</evidence>
<feature type="transmembrane region" description="Helical" evidence="9">
    <location>
        <begin position="137"/>
        <end position="160"/>
    </location>
</feature>
<dbReference type="WBParaSite" id="maker-PairedContig_3225-snap-gene-0.4-mRNA-1">
    <property type="protein sequence ID" value="maker-PairedContig_3225-snap-gene-0.4-mRNA-1"/>
    <property type="gene ID" value="maker-PairedContig_3225-snap-gene-0.4"/>
</dbReference>
<dbReference type="Gene3D" id="1.10.8.10">
    <property type="entry name" value="DNA helicase RuvA subunit, C-terminal domain"/>
    <property type="match status" value="1"/>
</dbReference>
<dbReference type="InterPro" id="IPR013083">
    <property type="entry name" value="Znf_RING/FYVE/PHD"/>
</dbReference>
<keyword evidence="2 9" id="KW-0812">Transmembrane</keyword>
<evidence type="ECO:0000313" key="11">
    <source>
        <dbReference type="WBParaSite" id="maker-PairedContig_3225-snap-gene-0.4-mRNA-1"/>
    </source>
</evidence>
<feature type="compositionally biased region" description="Low complexity" evidence="8">
    <location>
        <begin position="462"/>
        <end position="471"/>
    </location>
</feature>
<accession>A0A1I8ENM8</accession>
<feature type="transmembrane region" description="Helical" evidence="9">
    <location>
        <begin position="229"/>
        <end position="250"/>
    </location>
</feature>
<feature type="transmembrane region" description="Helical" evidence="9">
    <location>
        <begin position="113"/>
        <end position="131"/>
    </location>
</feature>
<dbReference type="GO" id="GO:0005829">
    <property type="term" value="C:cytosol"/>
    <property type="evidence" value="ECO:0007669"/>
    <property type="project" value="TreeGrafter"/>
</dbReference>
<feature type="region of interest" description="Disordered" evidence="8">
    <location>
        <begin position="460"/>
        <end position="487"/>
    </location>
</feature>
<organism evidence="11">
    <name type="scientific">Wuchereria bancrofti</name>
    <dbReference type="NCBI Taxonomy" id="6293"/>
    <lineage>
        <taxon>Eukaryota</taxon>
        <taxon>Metazoa</taxon>
        <taxon>Ecdysozoa</taxon>
        <taxon>Nematoda</taxon>
        <taxon>Chromadorea</taxon>
        <taxon>Rhabditida</taxon>
        <taxon>Spirurina</taxon>
        <taxon>Spiruromorpha</taxon>
        <taxon>Filarioidea</taxon>
        <taxon>Onchocercidae</taxon>
        <taxon>Wuchereria</taxon>
    </lineage>
</organism>
<keyword evidence="3" id="KW-0479">Metal-binding</keyword>
<evidence type="ECO:0000256" key="1">
    <source>
        <dbReference type="ARBA" id="ARBA00004141"/>
    </source>
</evidence>
<feature type="transmembrane region" description="Helical" evidence="9">
    <location>
        <begin position="172"/>
        <end position="191"/>
    </location>
</feature>
<keyword evidence="5" id="KW-0862">Zinc</keyword>
<evidence type="ECO:0000256" key="4">
    <source>
        <dbReference type="ARBA" id="ARBA00022771"/>
    </source>
</evidence>
<dbReference type="GO" id="GO:0000151">
    <property type="term" value="C:ubiquitin ligase complex"/>
    <property type="evidence" value="ECO:0007669"/>
    <property type="project" value="TreeGrafter"/>
</dbReference>
<evidence type="ECO:0000256" key="8">
    <source>
        <dbReference type="SAM" id="MobiDB-lite"/>
    </source>
</evidence>
<feature type="transmembrane region" description="Helical" evidence="9">
    <location>
        <begin position="197"/>
        <end position="217"/>
    </location>
</feature>
<dbReference type="PANTHER" id="PTHR15067:SF5">
    <property type="entry name" value="E3 UBIQUITIN-PROTEIN LIGASE AMFR"/>
    <property type="match status" value="1"/>
</dbReference>
<dbReference type="Pfam" id="PF02845">
    <property type="entry name" value="CUE"/>
    <property type="match status" value="1"/>
</dbReference>
<comment type="subcellular location">
    <subcellularLocation>
        <location evidence="1">Membrane</location>
        <topology evidence="1">Multi-pass membrane protein</topology>
    </subcellularLocation>
</comment>
<dbReference type="CDD" id="cd14421">
    <property type="entry name" value="CUE_AMFR"/>
    <property type="match status" value="1"/>
</dbReference>
<protein>
    <submittedName>
        <fullName evidence="11">CUE domain-containing protein</fullName>
    </submittedName>
</protein>
<name>A0A1I8ENM8_WUCBA</name>
<feature type="transmembrane region" description="Helical" evidence="9">
    <location>
        <begin position="270"/>
        <end position="292"/>
    </location>
</feature>
<dbReference type="SMART" id="SM00546">
    <property type="entry name" value="CUE"/>
    <property type="match status" value="1"/>
</dbReference>
<dbReference type="STRING" id="6293.A0A1I8ENM8"/>
<sequence>MPLIALDPFDGLLALARHTPIPTLNSYIVISLLLTIESRLRGINETFRKTDPTSALIIPGHLQQFYYLLLHPTFGWVFINMFCAVLALIAKLATYATVGKLGVQESGLLRDRLCNFFLYKAVFLFGVLNSVVHEEVIAWVLWFALLASVAALQSIVAYKLKYLISSIPPRRVLFRIMGLAIILLIISFAFVSFAFTAFYLFSISIALFILADALKSLLRSIYVISKCALLLDIVTVYLSSINHTTLTYYLEFVHDLAIDFIDLLHYTHMLLYSQVVLSMACIVISMQLRSFYKSFIARIERHIKYKRICKHIDAQCLRSWLEQDNSCPTCRLALPSLSNPAVTEGPREWSRAPVVQPFSHVFHFDGTRYARWLPSFSVELSHNVTPNFFQRNRFGDAANSQLNSLAEQVREMFPQLEVASVLEDLRESGSVQATVENILDGRFRQQDIALDSDEEIYNAVDTSSSNSSTESSGEHEETLTPSSSSFNSCSAEYRDIFLRKKDVLIQHHRKKYIASSRGKDLRDMYDKDIQNTGNSDSLRQRGGRT</sequence>
<dbReference type="AlphaFoldDB" id="A0A1I8ENM8"/>
<dbReference type="Gene3D" id="3.30.40.10">
    <property type="entry name" value="Zinc/RING finger domain, C3HC4 (zinc finger)"/>
    <property type="match status" value="1"/>
</dbReference>
<keyword evidence="7 9" id="KW-0472">Membrane</keyword>
<evidence type="ECO:0000256" key="6">
    <source>
        <dbReference type="ARBA" id="ARBA00022989"/>
    </source>
</evidence>
<feature type="transmembrane region" description="Helical" evidence="9">
    <location>
        <begin position="74"/>
        <end position="93"/>
    </location>
</feature>
<proteinExistence type="predicted"/>
<dbReference type="GO" id="GO:0061630">
    <property type="term" value="F:ubiquitin protein ligase activity"/>
    <property type="evidence" value="ECO:0007669"/>
    <property type="project" value="TreeGrafter"/>
</dbReference>
<dbReference type="GO" id="GO:0008270">
    <property type="term" value="F:zinc ion binding"/>
    <property type="evidence" value="ECO:0007669"/>
    <property type="project" value="UniProtKB-KW"/>
</dbReference>
<evidence type="ECO:0000259" key="10">
    <source>
        <dbReference type="PROSITE" id="PS51140"/>
    </source>
</evidence>
<dbReference type="GO" id="GO:0016020">
    <property type="term" value="C:membrane"/>
    <property type="evidence" value="ECO:0007669"/>
    <property type="project" value="UniProtKB-SubCell"/>
</dbReference>
<evidence type="ECO:0000256" key="2">
    <source>
        <dbReference type="ARBA" id="ARBA00022692"/>
    </source>
</evidence>
<feature type="domain" description="CUE" evidence="10">
    <location>
        <begin position="401"/>
        <end position="443"/>
    </location>
</feature>
<evidence type="ECO:0000256" key="3">
    <source>
        <dbReference type="ARBA" id="ARBA00022723"/>
    </source>
</evidence>
<keyword evidence="6 9" id="KW-1133">Transmembrane helix</keyword>
<dbReference type="GO" id="GO:0030968">
    <property type="term" value="P:endoplasmic reticulum unfolded protein response"/>
    <property type="evidence" value="ECO:0007669"/>
    <property type="project" value="TreeGrafter"/>
</dbReference>
<reference evidence="11" key="1">
    <citation type="submission" date="2016-11" db="UniProtKB">
        <authorList>
            <consortium name="WormBaseParasite"/>
        </authorList>
    </citation>
    <scope>IDENTIFICATION</scope>
    <source>
        <strain evidence="11">pt0022</strain>
    </source>
</reference>
<dbReference type="PANTHER" id="PTHR15067">
    <property type="entry name" value="E3 UBIQUITIN-PROTEIN LIGASE RNF8"/>
    <property type="match status" value="1"/>
</dbReference>
<feature type="region of interest" description="Disordered" evidence="8">
    <location>
        <begin position="524"/>
        <end position="545"/>
    </location>
</feature>
<dbReference type="GO" id="GO:0005783">
    <property type="term" value="C:endoplasmic reticulum"/>
    <property type="evidence" value="ECO:0007669"/>
    <property type="project" value="TreeGrafter"/>
</dbReference>
<dbReference type="InterPro" id="IPR003892">
    <property type="entry name" value="CUE"/>
</dbReference>